<evidence type="ECO:0000313" key="1">
    <source>
        <dbReference type="EMBL" id="CAJ1952638.1"/>
    </source>
</evidence>
<proteinExistence type="predicted"/>
<dbReference type="EMBL" id="OY731401">
    <property type="protein sequence ID" value="CAJ1952638.1"/>
    <property type="molecule type" value="Genomic_DNA"/>
</dbReference>
<gene>
    <name evidence="1" type="ORF">AYBTSS11_LOCUS15403</name>
</gene>
<dbReference type="AlphaFoldDB" id="A0AA86VYK4"/>
<sequence length="93" mass="10740">MSLEEEVAMPASIAWVHEVSMKMEEECANFFLSTWAQKKVNARSLLETKEGKFPNVEWPVCRSGIISRLSDFLMNVKHITLQVEDKPKSHPHR</sequence>
<dbReference type="Proteomes" id="UP001189624">
    <property type="component" value="Chromosome 4"/>
</dbReference>
<keyword evidence="2" id="KW-1185">Reference proteome</keyword>
<evidence type="ECO:0000313" key="2">
    <source>
        <dbReference type="Proteomes" id="UP001189624"/>
    </source>
</evidence>
<dbReference type="Gramene" id="rna-AYBTSS11_LOCUS15403">
    <property type="protein sequence ID" value="CAJ1952638.1"/>
    <property type="gene ID" value="gene-AYBTSS11_LOCUS15403"/>
</dbReference>
<accession>A0AA86VYK4</accession>
<name>A0AA86VYK4_9FABA</name>
<organism evidence="1 2">
    <name type="scientific">Sphenostylis stenocarpa</name>
    <dbReference type="NCBI Taxonomy" id="92480"/>
    <lineage>
        <taxon>Eukaryota</taxon>
        <taxon>Viridiplantae</taxon>
        <taxon>Streptophyta</taxon>
        <taxon>Embryophyta</taxon>
        <taxon>Tracheophyta</taxon>
        <taxon>Spermatophyta</taxon>
        <taxon>Magnoliopsida</taxon>
        <taxon>eudicotyledons</taxon>
        <taxon>Gunneridae</taxon>
        <taxon>Pentapetalae</taxon>
        <taxon>rosids</taxon>
        <taxon>fabids</taxon>
        <taxon>Fabales</taxon>
        <taxon>Fabaceae</taxon>
        <taxon>Papilionoideae</taxon>
        <taxon>50 kb inversion clade</taxon>
        <taxon>NPAAA clade</taxon>
        <taxon>indigoferoid/millettioid clade</taxon>
        <taxon>Phaseoleae</taxon>
        <taxon>Sphenostylis</taxon>
    </lineage>
</organism>
<protein>
    <submittedName>
        <fullName evidence="1">Uncharacterized protein</fullName>
    </submittedName>
</protein>
<reference evidence="1" key="1">
    <citation type="submission" date="2023-10" db="EMBL/GenBank/DDBJ databases">
        <authorList>
            <person name="Domelevo Entfellner J.-B."/>
        </authorList>
    </citation>
    <scope>NUCLEOTIDE SEQUENCE</scope>
</reference>